<sequence length="480" mass="53018">MKAYWRHDPIKDKGRVGFTDPSIWSTAKEIMGIHAKILVLMCVVTWAALSLYFGATYKRSEYAHRLTIDLVNFDDGPTGQAISDALMAMPHTKSLPTWRLKTDIANIEQARDYTIKDAWGVVVINRGLSANLANALQTGADYDASAAITLLVQSGHHPVAQPLLIQPAMSQIIDKVAKQVAVQQVSKYQQASSNRSNATNIQALLRPIGWTIEKLAPFDSMLATTMVPMGMFAMFTGVIELVLTLKFNIFTVYKTVKHSHVYLVIVGLICMHSILYSLYGALAFLAYKGPTYDTVPLGLPITGGRFFSLWMCYAITLIPTGLWAMNLIVLIPPALIAFPTVLTVTPSVLAGAIDFRLSSSFYKWFQAVPFYQGGMLARYIISGAHPSLGQNLGILFGETVLMLALLFITTQINQKNVLADVVDYMGNFRGMQNFIEPGTGKMVMEVSPVVQYYPLSADNELLLSSQSELIRRDNTVDKRA</sequence>
<evidence type="ECO:0000313" key="2">
    <source>
        <dbReference type="Proteomes" id="UP001150581"/>
    </source>
</evidence>
<accession>A0ACC1IVF9</accession>
<organism evidence="1 2">
    <name type="scientific">Kickxella alabastrina</name>
    <dbReference type="NCBI Taxonomy" id="61397"/>
    <lineage>
        <taxon>Eukaryota</taxon>
        <taxon>Fungi</taxon>
        <taxon>Fungi incertae sedis</taxon>
        <taxon>Zoopagomycota</taxon>
        <taxon>Kickxellomycotina</taxon>
        <taxon>Kickxellomycetes</taxon>
        <taxon>Kickxellales</taxon>
        <taxon>Kickxellaceae</taxon>
        <taxon>Kickxella</taxon>
    </lineage>
</organism>
<dbReference type="EMBL" id="JANBPG010000022">
    <property type="protein sequence ID" value="KAJ1901579.1"/>
    <property type="molecule type" value="Genomic_DNA"/>
</dbReference>
<comment type="caution">
    <text evidence="1">The sequence shown here is derived from an EMBL/GenBank/DDBJ whole genome shotgun (WGS) entry which is preliminary data.</text>
</comment>
<dbReference type="Proteomes" id="UP001150581">
    <property type="component" value="Unassembled WGS sequence"/>
</dbReference>
<protein>
    <submittedName>
        <fullName evidence="1">Uncharacterized protein</fullName>
    </submittedName>
</protein>
<proteinExistence type="predicted"/>
<gene>
    <name evidence="1" type="ORF">LPJ66_000664</name>
</gene>
<reference evidence="1" key="1">
    <citation type="submission" date="2022-07" db="EMBL/GenBank/DDBJ databases">
        <title>Phylogenomic reconstructions and comparative analyses of Kickxellomycotina fungi.</title>
        <authorList>
            <person name="Reynolds N.K."/>
            <person name="Stajich J.E."/>
            <person name="Barry K."/>
            <person name="Grigoriev I.V."/>
            <person name="Crous P."/>
            <person name="Smith M.E."/>
        </authorList>
    </citation>
    <scope>NUCLEOTIDE SEQUENCE</scope>
    <source>
        <strain evidence="1">Benny 63K</strain>
    </source>
</reference>
<name>A0ACC1IVF9_9FUNG</name>
<evidence type="ECO:0000313" key="1">
    <source>
        <dbReference type="EMBL" id="KAJ1901579.1"/>
    </source>
</evidence>
<keyword evidence="2" id="KW-1185">Reference proteome</keyword>